<feature type="compositionally biased region" description="Pro residues" evidence="1">
    <location>
        <begin position="180"/>
        <end position="197"/>
    </location>
</feature>
<feature type="domain" description="SAC3/GANP/THP3 conserved" evidence="2">
    <location>
        <begin position="221"/>
        <end position="419"/>
    </location>
</feature>
<feature type="compositionally biased region" description="Low complexity" evidence="1">
    <location>
        <begin position="62"/>
        <end position="78"/>
    </location>
</feature>
<feature type="region of interest" description="Disordered" evidence="1">
    <location>
        <begin position="750"/>
        <end position="808"/>
    </location>
</feature>
<dbReference type="GO" id="GO:0070390">
    <property type="term" value="C:transcription export complex 2"/>
    <property type="evidence" value="ECO:0007669"/>
    <property type="project" value="TreeGrafter"/>
</dbReference>
<dbReference type="InterPro" id="IPR005062">
    <property type="entry name" value="SAC3/GANP/THP3_conserved"/>
</dbReference>
<proteinExistence type="predicted"/>
<protein>
    <recommendedName>
        <fullName evidence="2">SAC3/GANP/THP3 conserved domain-containing protein</fullName>
    </recommendedName>
</protein>
<comment type="caution">
    <text evidence="3">The sequence shown here is derived from an EMBL/GenBank/DDBJ whole genome shotgun (WGS) entry which is preliminary data.</text>
</comment>
<feature type="domain" description="SAC3/GANP/THP3 conserved" evidence="2">
    <location>
        <begin position="475"/>
        <end position="613"/>
    </location>
</feature>
<dbReference type="Pfam" id="PF03399">
    <property type="entry name" value="SAC3_GANP"/>
    <property type="match status" value="2"/>
</dbReference>
<gene>
    <name evidence="3" type="ORF">TL16_g03631</name>
</gene>
<dbReference type="Proteomes" id="UP001162640">
    <property type="component" value="Unassembled WGS sequence"/>
</dbReference>
<organism evidence="3 4">
    <name type="scientific">Triparma laevis f. inornata</name>
    <dbReference type="NCBI Taxonomy" id="1714386"/>
    <lineage>
        <taxon>Eukaryota</taxon>
        <taxon>Sar</taxon>
        <taxon>Stramenopiles</taxon>
        <taxon>Ochrophyta</taxon>
        <taxon>Bolidophyceae</taxon>
        <taxon>Parmales</taxon>
        <taxon>Triparmaceae</taxon>
        <taxon>Triparma</taxon>
    </lineage>
</organism>
<evidence type="ECO:0000313" key="3">
    <source>
        <dbReference type="EMBL" id="GMH63117.1"/>
    </source>
</evidence>
<feature type="compositionally biased region" description="Gly residues" evidence="1">
    <location>
        <begin position="108"/>
        <end position="122"/>
    </location>
</feature>
<name>A0A9W6ZZC7_9STRA</name>
<evidence type="ECO:0000313" key="4">
    <source>
        <dbReference type="Proteomes" id="UP001162640"/>
    </source>
</evidence>
<dbReference type="PANTHER" id="PTHR12436">
    <property type="entry name" value="80 KDA MCM3-ASSOCIATED PROTEIN"/>
    <property type="match status" value="1"/>
</dbReference>
<accession>A0A9W6ZZC7</accession>
<dbReference type="Gene3D" id="1.25.40.990">
    <property type="match status" value="1"/>
</dbReference>
<dbReference type="EMBL" id="BLQM01000097">
    <property type="protein sequence ID" value="GMH63117.1"/>
    <property type="molecule type" value="Genomic_DNA"/>
</dbReference>
<evidence type="ECO:0000259" key="2">
    <source>
        <dbReference type="Pfam" id="PF03399"/>
    </source>
</evidence>
<feature type="compositionally biased region" description="Basic and acidic residues" evidence="1">
    <location>
        <begin position="30"/>
        <end position="61"/>
    </location>
</feature>
<feature type="compositionally biased region" description="Polar residues" evidence="1">
    <location>
        <begin position="1"/>
        <end position="14"/>
    </location>
</feature>
<dbReference type="GO" id="GO:0005737">
    <property type="term" value="C:cytoplasm"/>
    <property type="evidence" value="ECO:0007669"/>
    <property type="project" value="TreeGrafter"/>
</dbReference>
<dbReference type="GO" id="GO:0006406">
    <property type="term" value="P:mRNA export from nucleus"/>
    <property type="evidence" value="ECO:0007669"/>
    <property type="project" value="TreeGrafter"/>
</dbReference>
<dbReference type="AlphaFoldDB" id="A0A9W6ZZC7"/>
<feature type="region of interest" description="Disordered" evidence="1">
    <location>
        <begin position="147"/>
        <end position="207"/>
    </location>
</feature>
<sequence>MSNLNPTANTFQPNSSTTTSSSIPSAFNQKGDDLEDVKRRLNEKKALLQKKLNQEKEKQVEKSQSQSNSRSNSPFGKSKAGKKKSGIIGMSDEDREAMKAAALSAPTFGGGSTAPVFGGGMGMKKKKSGIIGMSDDDRNLMKAAAASAPTFGGGGSTSAPAPPRRPSPRATLFASTQRPPKNPSSPPPNSRLTPPPPADDEGDMPHDLTAATSLIGTCMTMCPHEEIVQRDKETDIKLLERPSSTRDKETDIKLLERPSSTVFPKGWTLKDSCIKRFRRSAAAYKLDIPSLVRPPPVLERTLSYIEEYVMERDRQGVDDRTAAPHTVPDPMDVYQFVWDRTRMIRKDFILQNYTGSSGGKNDASAVRCHERIARWHICVEHQLSHIEDYVVKQSSQNITELGQTLKSLNQFYDDPEERHLLDVESPTARYEHGVQMNHPAGINPTDFDGDVLTPQDDETVNTRIIGCTTSPNAGTNEAEMRSLYILLNLDNEGGMEVTKYVAALKRHIFDSPEVQFALSVFIARRDNNYVRFFNLLRNADYLQSCLMFKYVETTRKAALKIMWKSYGNKTKTPSGEWGSANDLFPLARLVDLLCFESDEEAENCLRHYSITVEVVNGLKCIIWKKTEFNQPLHPKTGSNLPCRPAKMVKTIEAKLNGATRLHICRGGQFEPVDPEKVRLAQEAKARKAALEAALLEQARKLREAREEALAEERERNRQQEAKNREEREALAFKEKERAAELRVEEAMRLQREKAEKEERIKQEKQRTAAEKRQTVERKQREAVEMKKQEEMRRQQMVERHRAEQARIR</sequence>
<dbReference type="InterPro" id="IPR045107">
    <property type="entry name" value="SAC3/GANP/THP3"/>
</dbReference>
<reference evidence="4" key="1">
    <citation type="journal article" date="2023" name="Commun. Biol.">
        <title>Genome analysis of Parmales, the sister group of diatoms, reveals the evolutionary specialization of diatoms from phago-mixotrophs to photoautotrophs.</title>
        <authorList>
            <person name="Ban H."/>
            <person name="Sato S."/>
            <person name="Yoshikawa S."/>
            <person name="Yamada K."/>
            <person name="Nakamura Y."/>
            <person name="Ichinomiya M."/>
            <person name="Sato N."/>
            <person name="Blanc-Mathieu R."/>
            <person name="Endo H."/>
            <person name="Kuwata A."/>
            <person name="Ogata H."/>
        </authorList>
    </citation>
    <scope>NUCLEOTIDE SEQUENCE [LARGE SCALE GENOMIC DNA]</scope>
</reference>
<evidence type="ECO:0000256" key="1">
    <source>
        <dbReference type="SAM" id="MobiDB-lite"/>
    </source>
</evidence>
<feature type="region of interest" description="Disordered" evidence="1">
    <location>
        <begin position="1"/>
        <end position="122"/>
    </location>
</feature>
<dbReference type="PANTHER" id="PTHR12436:SF3">
    <property type="entry name" value="GERMINAL-CENTER ASSOCIATED NUCLEAR PROTEIN"/>
    <property type="match status" value="1"/>
</dbReference>